<evidence type="ECO:0000313" key="19">
    <source>
        <dbReference type="Proteomes" id="UP000826271"/>
    </source>
</evidence>
<dbReference type="Pfam" id="PF04857">
    <property type="entry name" value="CAF1"/>
    <property type="match status" value="1"/>
</dbReference>
<evidence type="ECO:0000256" key="5">
    <source>
        <dbReference type="ARBA" id="ARBA00008372"/>
    </source>
</evidence>
<comment type="caution">
    <text evidence="18">The sequence shown here is derived from an EMBL/GenBank/DDBJ whole genome shotgun (WGS) entry which is preliminary data.</text>
</comment>
<comment type="subcellular location">
    <subcellularLocation>
        <location evidence="4">Cytoplasm</location>
    </subcellularLocation>
    <subcellularLocation>
        <location evidence="3">Nucleus</location>
    </subcellularLocation>
</comment>
<dbReference type="PANTHER" id="PTHR10797">
    <property type="entry name" value="CCR4-NOT TRANSCRIPTION COMPLEX SUBUNIT"/>
    <property type="match status" value="1"/>
</dbReference>
<dbReference type="SUPFAM" id="SSF53098">
    <property type="entry name" value="Ribonuclease H-like"/>
    <property type="match status" value="1"/>
</dbReference>
<dbReference type="GO" id="GO:0003723">
    <property type="term" value="F:RNA binding"/>
    <property type="evidence" value="ECO:0007669"/>
    <property type="project" value="UniProtKB-KW"/>
</dbReference>
<dbReference type="EC" id="3.1.13.4" evidence="7"/>
<evidence type="ECO:0000256" key="15">
    <source>
        <dbReference type="ARBA" id="ARBA00023163"/>
    </source>
</evidence>
<dbReference type="GO" id="GO:0004535">
    <property type="term" value="F:poly(A)-specific ribonuclease activity"/>
    <property type="evidence" value="ECO:0007669"/>
    <property type="project" value="UniProtKB-EC"/>
</dbReference>
<gene>
    <name evidence="18" type="ORF">BUALT_Bualt19G0094400</name>
</gene>
<comment type="subunit">
    <text evidence="6">Component of the CCR4-NOT complex, at least composed of CRR4 and CAF1 proteins.</text>
</comment>
<evidence type="ECO:0000313" key="18">
    <source>
        <dbReference type="EMBL" id="KAG8364126.1"/>
    </source>
</evidence>
<dbReference type="GO" id="GO:0030014">
    <property type="term" value="C:CCR4-NOT complex"/>
    <property type="evidence" value="ECO:0007669"/>
    <property type="project" value="InterPro"/>
</dbReference>
<protein>
    <recommendedName>
        <fullName evidence="7">poly(A)-specific ribonuclease</fullName>
        <ecNumber evidence="7">3.1.13.4</ecNumber>
    </recommendedName>
</protein>
<comment type="similarity">
    <text evidence="5">Belongs to the CAF1 family.</text>
</comment>
<dbReference type="InterPro" id="IPR039637">
    <property type="entry name" value="CNOT7/CNOT8/Pop2"/>
</dbReference>
<dbReference type="EMBL" id="WHWC01000019">
    <property type="protein sequence ID" value="KAG8364126.1"/>
    <property type="molecule type" value="Genomic_DNA"/>
</dbReference>
<accession>A0AAV6W8C0</accession>
<evidence type="ECO:0000256" key="8">
    <source>
        <dbReference type="ARBA" id="ARBA00022490"/>
    </source>
</evidence>
<dbReference type="InterPro" id="IPR012337">
    <property type="entry name" value="RNaseH-like_sf"/>
</dbReference>
<keyword evidence="15" id="KW-0804">Transcription</keyword>
<evidence type="ECO:0000256" key="4">
    <source>
        <dbReference type="ARBA" id="ARBA00004496"/>
    </source>
</evidence>
<keyword evidence="11" id="KW-0378">Hydrolase</keyword>
<comment type="function">
    <text evidence="17">Ubiquitous transcription factor required for a diverse set of processes. It is a component of the CCR4 complex involved in the control of gene expression.</text>
</comment>
<dbReference type="GO" id="GO:0046872">
    <property type="term" value="F:metal ion binding"/>
    <property type="evidence" value="ECO:0007669"/>
    <property type="project" value="UniProtKB-KW"/>
</dbReference>
<dbReference type="GO" id="GO:0005634">
    <property type="term" value="C:nucleus"/>
    <property type="evidence" value="ECO:0007669"/>
    <property type="project" value="UniProtKB-SubCell"/>
</dbReference>
<evidence type="ECO:0000256" key="13">
    <source>
        <dbReference type="ARBA" id="ARBA00022884"/>
    </source>
</evidence>
<evidence type="ECO:0000256" key="14">
    <source>
        <dbReference type="ARBA" id="ARBA00023015"/>
    </source>
</evidence>
<keyword evidence="16" id="KW-0539">Nucleus</keyword>
<organism evidence="18 19">
    <name type="scientific">Buddleja alternifolia</name>
    <dbReference type="NCBI Taxonomy" id="168488"/>
    <lineage>
        <taxon>Eukaryota</taxon>
        <taxon>Viridiplantae</taxon>
        <taxon>Streptophyta</taxon>
        <taxon>Embryophyta</taxon>
        <taxon>Tracheophyta</taxon>
        <taxon>Spermatophyta</taxon>
        <taxon>Magnoliopsida</taxon>
        <taxon>eudicotyledons</taxon>
        <taxon>Gunneridae</taxon>
        <taxon>Pentapetalae</taxon>
        <taxon>asterids</taxon>
        <taxon>lamiids</taxon>
        <taxon>Lamiales</taxon>
        <taxon>Scrophulariaceae</taxon>
        <taxon>Buddlejeae</taxon>
        <taxon>Buddleja</taxon>
    </lineage>
</organism>
<evidence type="ECO:0000256" key="17">
    <source>
        <dbReference type="ARBA" id="ARBA00025148"/>
    </source>
</evidence>
<evidence type="ECO:0000256" key="10">
    <source>
        <dbReference type="ARBA" id="ARBA00022723"/>
    </source>
</evidence>
<dbReference type="AlphaFoldDB" id="A0AAV6W8C0"/>
<evidence type="ECO:0000256" key="3">
    <source>
        <dbReference type="ARBA" id="ARBA00004123"/>
    </source>
</evidence>
<keyword evidence="19" id="KW-1185">Reference proteome</keyword>
<keyword evidence="8" id="KW-0963">Cytoplasm</keyword>
<dbReference type="GO" id="GO:0005737">
    <property type="term" value="C:cytoplasm"/>
    <property type="evidence" value="ECO:0007669"/>
    <property type="project" value="UniProtKB-SubCell"/>
</dbReference>
<evidence type="ECO:0000256" key="16">
    <source>
        <dbReference type="ARBA" id="ARBA00023242"/>
    </source>
</evidence>
<sequence length="249" mass="28474">MDTEFPGTVYHPSGVPNHLRSTLPPPQFYAVMKQNVDALNIIQLGLTLSDAHGNLPHFYTGFQYVWQFNFSDFDSDRDIHNPESISLLKRQGIDFLRNKQSGIDSRHFAMLFNVSGLGLNFTRPGPWRRNLIWVTFHGPYDFGFLIKILTRKELPDDLEGFLMLVKLYFGVAVYDLKNMIRAFGLHGGLDRVAKSLNLGRVAGKSHQAGSDSLLTMQAFVEVSKKYFNGERMNVMKKFNHKVYGLTYVY</sequence>
<dbReference type="Gene3D" id="3.30.420.10">
    <property type="entry name" value="Ribonuclease H-like superfamily/Ribonuclease H"/>
    <property type="match status" value="1"/>
</dbReference>
<proteinExistence type="inferred from homology"/>
<keyword evidence="10" id="KW-0479">Metal-binding</keyword>
<keyword evidence="12" id="KW-0269">Exonuclease</keyword>
<reference evidence="18" key="1">
    <citation type="submission" date="2019-10" db="EMBL/GenBank/DDBJ databases">
        <authorList>
            <person name="Zhang R."/>
            <person name="Pan Y."/>
            <person name="Wang J."/>
            <person name="Ma R."/>
            <person name="Yu S."/>
        </authorList>
    </citation>
    <scope>NUCLEOTIDE SEQUENCE</scope>
    <source>
        <strain evidence="18">LA-IB0</strain>
        <tissue evidence="18">Leaf</tissue>
    </source>
</reference>
<dbReference type="Proteomes" id="UP000826271">
    <property type="component" value="Unassembled WGS sequence"/>
</dbReference>
<keyword evidence="13" id="KW-0694">RNA-binding</keyword>
<keyword evidence="14" id="KW-0805">Transcription regulation</keyword>
<evidence type="ECO:0000256" key="11">
    <source>
        <dbReference type="ARBA" id="ARBA00022801"/>
    </source>
</evidence>
<dbReference type="InterPro" id="IPR036397">
    <property type="entry name" value="RNaseH_sf"/>
</dbReference>
<name>A0AAV6W8C0_9LAMI</name>
<evidence type="ECO:0000256" key="6">
    <source>
        <dbReference type="ARBA" id="ARBA00011757"/>
    </source>
</evidence>
<evidence type="ECO:0000256" key="12">
    <source>
        <dbReference type="ARBA" id="ARBA00022839"/>
    </source>
</evidence>
<keyword evidence="9" id="KW-0540">Nuclease</keyword>
<evidence type="ECO:0000256" key="2">
    <source>
        <dbReference type="ARBA" id="ARBA00001968"/>
    </source>
</evidence>
<comment type="catalytic activity">
    <reaction evidence="1">
        <text>Exonucleolytic cleavage of poly(A) to 5'-AMP.</text>
        <dbReference type="EC" id="3.1.13.4"/>
    </reaction>
</comment>
<evidence type="ECO:0000256" key="1">
    <source>
        <dbReference type="ARBA" id="ARBA00001663"/>
    </source>
</evidence>
<dbReference type="InterPro" id="IPR006941">
    <property type="entry name" value="RNase_CAF1"/>
</dbReference>
<evidence type="ECO:0000256" key="9">
    <source>
        <dbReference type="ARBA" id="ARBA00022722"/>
    </source>
</evidence>
<comment type="cofactor">
    <cofactor evidence="2">
        <name>a divalent metal cation</name>
        <dbReference type="ChEBI" id="CHEBI:60240"/>
    </cofactor>
</comment>
<evidence type="ECO:0000256" key="7">
    <source>
        <dbReference type="ARBA" id="ARBA00012161"/>
    </source>
</evidence>